<feature type="region of interest" description="Disordered" evidence="5">
    <location>
        <begin position="929"/>
        <end position="956"/>
    </location>
</feature>
<dbReference type="Proteomes" id="UP000008068">
    <property type="component" value="Unassembled WGS sequence"/>
</dbReference>
<keyword evidence="1 3" id="KW-0479">Metal-binding</keyword>
<reference evidence="8" key="1">
    <citation type="submission" date="2011-07" db="EMBL/GenBank/DDBJ databases">
        <authorList>
            <consortium name="Caenorhabditis brenneri Sequencing and Analysis Consortium"/>
            <person name="Wilson R.K."/>
        </authorList>
    </citation>
    <scope>NUCLEOTIDE SEQUENCE [LARGE SCALE GENOMIC DNA]</scope>
    <source>
        <strain evidence="8">PB2801</strain>
    </source>
</reference>
<feature type="compositionally biased region" description="Basic and acidic residues" evidence="5">
    <location>
        <begin position="929"/>
        <end position="950"/>
    </location>
</feature>
<protein>
    <recommendedName>
        <fullName evidence="6">RING-type domain-containing protein</fullName>
    </recommendedName>
</protein>
<dbReference type="PANTHER" id="PTHR18947:SF28">
    <property type="entry name" value="GIRDIN, ISOFORM A"/>
    <property type="match status" value="1"/>
</dbReference>
<dbReference type="GO" id="GO:0005815">
    <property type="term" value="C:microtubule organizing center"/>
    <property type="evidence" value="ECO:0007669"/>
    <property type="project" value="TreeGrafter"/>
</dbReference>
<dbReference type="Gene3D" id="3.30.40.10">
    <property type="entry name" value="Zinc/RING finger domain, C3HC4 (zinc finger)"/>
    <property type="match status" value="1"/>
</dbReference>
<feature type="domain" description="RING-type" evidence="6">
    <location>
        <begin position="1173"/>
        <end position="1218"/>
    </location>
</feature>
<evidence type="ECO:0000256" key="5">
    <source>
        <dbReference type="SAM" id="MobiDB-lite"/>
    </source>
</evidence>
<evidence type="ECO:0000259" key="6">
    <source>
        <dbReference type="PROSITE" id="PS50089"/>
    </source>
</evidence>
<keyword evidence="4" id="KW-0175">Coiled coil</keyword>
<dbReference type="InterPro" id="IPR001841">
    <property type="entry name" value="Znf_RING"/>
</dbReference>
<dbReference type="GO" id="GO:0031122">
    <property type="term" value="P:cytoplasmic microtubule organization"/>
    <property type="evidence" value="ECO:0007669"/>
    <property type="project" value="TreeGrafter"/>
</dbReference>
<keyword evidence="2" id="KW-0862">Zinc</keyword>
<feature type="region of interest" description="Disordered" evidence="5">
    <location>
        <begin position="1048"/>
        <end position="1068"/>
    </location>
</feature>
<dbReference type="AlphaFoldDB" id="G0MWX5"/>
<dbReference type="PROSITE" id="PS50089">
    <property type="entry name" value="ZF_RING_2"/>
    <property type="match status" value="1"/>
</dbReference>
<feature type="coiled-coil region" evidence="4">
    <location>
        <begin position="828"/>
        <end position="862"/>
    </location>
</feature>
<organism evidence="8">
    <name type="scientific">Caenorhabditis brenneri</name>
    <name type="common">Nematode worm</name>
    <dbReference type="NCBI Taxonomy" id="135651"/>
    <lineage>
        <taxon>Eukaryota</taxon>
        <taxon>Metazoa</taxon>
        <taxon>Ecdysozoa</taxon>
        <taxon>Nematoda</taxon>
        <taxon>Chromadorea</taxon>
        <taxon>Rhabditida</taxon>
        <taxon>Rhabditina</taxon>
        <taxon>Rhabditomorpha</taxon>
        <taxon>Rhabditoidea</taxon>
        <taxon>Rhabditidae</taxon>
        <taxon>Peloderinae</taxon>
        <taxon>Caenorhabditis</taxon>
    </lineage>
</organism>
<dbReference type="GO" id="GO:0030705">
    <property type="term" value="P:cytoskeleton-dependent intracellular transport"/>
    <property type="evidence" value="ECO:0007669"/>
    <property type="project" value="TreeGrafter"/>
</dbReference>
<gene>
    <name evidence="7" type="ORF">CAEBREN_04200</name>
</gene>
<evidence type="ECO:0000256" key="4">
    <source>
        <dbReference type="SAM" id="Coils"/>
    </source>
</evidence>
<sequence length="1231" mass="141896">MSESTKDKENGIEVLYIPADEIQKTDNGYRIACRDGTKLPPRICSSDYFVPRINLEGNKKYYIPYYYLVLKGETTFRFLLLDVFKLIERISGIESNGSKNHAQMETISLEKFEDLLEAENIDKSLITAVNDINYTLDTDEFCKHATSPLFVEIPDREDGMFPSQAIYYVFHSVITKVNFSLNLCEDHPNCIGDFKTAVKNCCATFTVSGLDYLISKSIVQEEIKKLVKHCSFAHHLKRPKHKQIGFLIPDSPHHRFVPTTQYETTCKHYGLPNFGSCMHEDFMSIHEMRAKLMLGWIHSVFENIRSASGKLLMDVVIYLLDREQKDNIFSTDSPFLIDCQAASNESRNKVEKLTKTRHRREEKLRLKKGKPAPEKLPVSTKQISETILFNSPYLKFEVHNLPMECIEKFDELYCYTGNYPDIGKLSTIHELIMTRVCRPQYFIVNRQQAMERANEKNSMYPSTLVGYHAINNTSDYYVRSFRVRVAGVESIRILTEEALNFVFLLLVSKGLDDYDATAYQSAWSKFGGTIPLYFFEEFADKYNVNKSRIKIIEDMAYKCSVEEFRETGVAPIIFPNLRNEQVMFASQAILYVFERVVFGADFSVDYCEEHQNCLADFRQKIVEKVQDFHGTILITKYDVDRVILELQTHCSYRIQFPTHLKNLLFKMVSATEQTDLEDKKPQSALSKFRWIVPFLGTSGVVAPLIDALSMRAENIDTFYDAWRNVVNQYCENPEKPVFEPLPTEWKLVENTLPSLLAAPERSDSLIESENSSNEPEEAPEHIIASVGEEDQNPKALEPEPTSVKPKKPSKKAKIADPQKSVEEISRINAKKARRADFLESENRKLRDEIKILHGKMDEANKKRTDAVTDKNSAVKQLELYKEKAERAIGIGQRLNEAEKTLGKKDKEIQKMRKQLDTLHNRIQRTDELEEKLKRKKKNEEQLTKSKKELQDENETLKANAETMKEKLKAAQNKTSKKQKALEEELSKLKLNNKELTTKVDRLEKENEQNLTNANKKYLGIVAKASSLQSINSILSEKVTDLEMKNQNLSIPRSSRSSSTSSSSSTSINELERLKDSFENVDAPRIIENGMEMVKRLIAMKNDADTLEFAESEQMRLIYSIEEYSETLDLNIRIYKRDASKLLSLPELPALSQEFMDLFSKLDIQQTGIPDTDCVICYEFRHSHEAVIKCHRCPRIYHLKCLRKWYEEPAAGEKCPTCRVVFRDPEEYPILG</sequence>
<evidence type="ECO:0000256" key="2">
    <source>
        <dbReference type="ARBA" id="ARBA00022833"/>
    </source>
</evidence>
<evidence type="ECO:0000256" key="1">
    <source>
        <dbReference type="ARBA" id="ARBA00022771"/>
    </source>
</evidence>
<dbReference type="OrthoDB" id="8062037at2759"/>
<evidence type="ECO:0000313" key="7">
    <source>
        <dbReference type="EMBL" id="EGT46365.1"/>
    </source>
</evidence>
<dbReference type="GO" id="GO:0008017">
    <property type="term" value="F:microtubule binding"/>
    <property type="evidence" value="ECO:0007669"/>
    <property type="project" value="TreeGrafter"/>
</dbReference>
<name>G0MWX5_CAEBE</name>
<dbReference type="SUPFAM" id="SSF57850">
    <property type="entry name" value="RING/U-box"/>
    <property type="match status" value="1"/>
</dbReference>
<dbReference type="InParanoid" id="G0MWX5"/>
<dbReference type="GO" id="GO:0051959">
    <property type="term" value="F:dynein light intermediate chain binding"/>
    <property type="evidence" value="ECO:0007669"/>
    <property type="project" value="TreeGrafter"/>
</dbReference>
<dbReference type="InterPro" id="IPR013083">
    <property type="entry name" value="Znf_RING/FYVE/PHD"/>
</dbReference>
<dbReference type="EMBL" id="GL379817">
    <property type="protein sequence ID" value="EGT46365.1"/>
    <property type="molecule type" value="Genomic_DNA"/>
</dbReference>
<feature type="compositionally biased region" description="Low complexity" evidence="5">
    <location>
        <begin position="1052"/>
        <end position="1066"/>
    </location>
</feature>
<dbReference type="GO" id="GO:0005737">
    <property type="term" value="C:cytoplasm"/>
    <property type="evidence" value="ECO:0007669"/>
    <property type="project" value="TreeGrafter"/>
</dbReference>
<evidence type="ECO:0000313" key="8">
    <source>
        <dbReference type="Proteomes" id="UP000008068"/>
    </source>
</evidence>
<dbReference type="GO" id="GO:0008270">
    <property type="term" value="F:zinc ion binding"/>
    <property type="evidence" value="ECO:0007669"/>
    <property type="project" value="UniProtKB-KW"/>
</dbReference>
<evidence type="ECO:0000256" key="3">
    <source>
        <dbReference type="PROSITE-ProRule" id="PRU00175"/>
    </source>
</evidence>
<feature type="region of interest" description="Disordered" evidence="5">
    <location>
        <begin position="758"/>
        <end position="819"/>
    </location>
</feature>
<keyword evidence="1 3" id="KW-0863">Zinc-finger</keyword>
<dbReference type="PANTHER" id="PTHR18947">
    <property type="entry name" value="HOOK PROTEINS"/>
    <property type="match status" value="1"/>
</dbReference>
<dbReference type="HOGENOM" id="CLU_267663_0_0_1"/>
<accession>G0MWX5</accession>
<keyword evidence="8" id="KW-1185">Reference proteome</keyword>
<proteinExistence type="predicted"/>
<dbReference type="CDD" id="cd15489">
    <property type="entry name" value="PHD_SF"/>
    <property type="match status" value="1"/>
</dbReference>